<evidence type="ECO:0000313" key="3">
    <source>
        <dbReference type="EMBL" id="EAR88243.1"/>
    </source>
</evidence>
<evidence type="ECO:0000256" key="2">
    <source>
        <dbReference type="SAM" id="SignalP"/>
    </source>
</evidence>
<keyword evidence="4" id="KW-1185">Reference proteome</keyword>
<accession>Q22R79</accession>
<proteinExistence type="predicted"/>
<dbReference type="InterPro" id="IPR021109">
    <property type="entry name" value="Peptidase_aspartic_dom_sf"/>
</dbReference>
<name>Q22R79_TETTS</name>
<keyword evidence="1" id="KW-0472">Membrane</keyword>
<keyword evidence="2" id="KW-0732">Signal</keyword>
<evidence type="ECO:0000256" key="1">
    <source>
        <dbReference type="SAM" id="Phobius"/>
    </source>
</evidence>
<feature type="transmembrane region" description="Helical" evidence="1">
    <location>
        <begin position="373"/>
        <end position="397"/>
    </location>
</feature>
<dbReference type="AlphaFoldDB" id="Q22R79"/>
<feature type="chain" id="PRO_5004201203" evidence="2">
    <location>
        <begin position="18"/>
        <end position="417"/>
    </location>
</feature>
<dbReference type="HOGENOM" id="CLU_054678_0_0_1"/>
<keyword evidence="1" id="KW-1133">Transmembrane helix</keyword>
<gene>
    <name evidence="3" type="ORF">TTHERM_00024020</name>
</gene>
<dbReference type="SUPFAM" id="SSF50630">
    <property type="entry name" value="Acid proteases"/>
    <property type="match status" value="1"/>
</dbReference>
<dbReference type="InParanoid" id="Q22R79"/>
<dbReference type="EMBL" id="GG662845">
    <property type="protein sequence ID" value="EAR88243.1"/>
    <property type="molecule type" value="Genomic_DNA"/>
</dbReference>
<protein>
    <submittedName>
        <fullName evidence="3">Transmembrane protein, putative</fullName>
    </submittedName>
</protein>
<dbReference type="GeneID" id="7828736"/>
<dbReference type="Proteomes" id="UP000009168">
    <property type="component" value="Unassembled WGS sequence"/>
</dbReference>
<reference evidence="4" key="1">
    <citation type="journal article" date="2006" name="PLoS Biol.">
        <title>Macronuclear genome sequence of the ciliate Tetrahymena thermophila, a model eukaryote.</title>
        <authorList>
            <person name="Eisen J.A."/>
            <person name="Coyne R.S."/>
            <person name="Wu M."/>
            <person name="Wu D."/>
            <person name="Thiagarajan M."/>
            <person name="Wortman J.R."/>
            <person name="Badger J.H."/>
            <person name="Ren Q."/>
            <person name="Amedeo P."/>
            <person name="Jones K.M."/>
            <person name="Tallon L.J."/>
            <person name="Delcher A.L."/>
            <person name="Salzberg S.L."/>
            <person name="Silva J.C."/>
            <person name="Haas B.J."/>
            <person name="Majoros W.H."/>
            <person name="Farzad M."/>
            <person name="Carlton J.M."/>
            <person name="Smith R.K. Jr."/>
            <person name="Garg J."/>
            <person name="Pearlman R.E."/>
            <person name="Karrer K.M."/>
            <person name="Sun L."/>
            <person name="Manning G."/>
            <person name="Elde N.C."/>
            <person name="Turkewitz A.P."/>
            <person name="Asai D.J."/>
            <person name="Wilkes D.E."/>
            <person name="Wang Y."/>
            <person name="Cai H."/>
            <person name="Collins K."/>
            <person name="Stewart B.A."/>
            <person name="Lee S.R."/>
            <person name="Wilamowska K."/>
            <person name="Weinberg Z."/>
            <person name="Ruzzo W.L."/>
            <person name="Wloga D."/>
            <person name="Gaertig J."/>
            <person name="Frankel J."/>
            <person name="Tsao C.-C."/>
            <person name="Gorovsky M.A."/>
            <person name="Keeling P.J."/>
            <person name="Waller R.F."/>
            <person name="Patron N.J."/>
            <person name="Cherry J.M."/>
            <person name="Stover N.A."/>
            <person name="Krieger C.J."/>
            <person name="del Toro C."/>
            <person name="Ryder H.F."/>
            <person name="Williamson S.C."/>
            <person name="Barbeau R.A."/>
            <person name="Hamilton E.P."/>
            <person name="Orias E."/>
        </authorList>
    </citation>
    <scope>NUCLEOTIDE SEQUENCE [LARGE SCALE GENOMIC DNA]</scope>
    <source>
        <strain evidence="4">SB210</strain>
    </source>
</reference>
<sequence>MILNLFIFVFFIQQIFCEQILQATLVDGDFQIKAKVGTPPIDQILMLQFGQNQDNVLGYFIFDKSIIKYDNQYYTQFLSQLTLYDMLKSSTANIDSSVIDSPGLYDNYGGYVSGNTVQDVLEIGNVKFNYKFISAIEAPDLHDPYLNGLVTFDRYQDNIFDIMYQQKVIKTRDYILTSFSSFDQKQTPILNVNFQYDLDQYSNNYRYPSNQMNNGKTFQIKAYGIYVNDQDVTDNIKFRIITFDEPFELNQVKIPMDLFNLIQQDIEILNIIQNGQIPNCPNCQCQQTKILPTFKVISEEYVFEITPNMYTSYLLGEEGKYNYCRIRLVGYDNSFSFSYQLSLYSKIPIMYQKASNSLRFIGNKTVGHQKIEILIPVMSFFSGANLIILIMFAFHIYKKYKFVTREYYRDNRYIKVE</sequence>
<evidence type="ECO:0000313" key="4">
    <source>
        <dbReference type="Proteomes" id="UP000009168"/>
    </source>
</evidence>
<feature type="signal peptide" evidence="2">
    <location>
        <begin position="1"/>
        <end position="17"/>
    </location>
</feature>
<organism evidence="3 4">
    <name type="scientific">Tetrahymena thermophila (strain SB210)</name>
    <dbReference type="NCBI Taxonomy" id="312017"/>
    <lineage>
        <taxon>Eukaryota</taxon>
        <taxon>Sar</taxon>
        <taxon>Alveolata</taxon>
        <taxon>Ciliophora</taxon>
        <taxon>Intramacronucleata</taxon>
        <taxon>Oligohymenophorea</taxon>
        <taxon>Hymenostomatida</taxon>
        <taxon>Tetrahymenina</taxon>
        <taxon>Tetrahymenidae</taxon>
        <taxon>Tetrahymena</taxon>
    </lineage>
</organism>
<dbReference type="RefSeq" id="XP_001008488.1">
    <property type="nucleotide sequence ID" value="XM_001008488.1"/>
</dbReference>
<keyword evidence="1 3" id="KW-0812">Transmembrane</keyword>
<dbReference type="KEGG" id="tet:TTHERM_00024020"/>